<name>A0A1M2V336_TRAPU</name>
<feature type="region of interest" description="Disordered" evidence="1">
    <location>
        <begin position="119"/>
        <end position="228"/>
    </location>
</feature>
<feature type="chain" id="PRO_5012183017" evidence="3">
    <location>
        <begin position="23"/>
        <end position="413"/>
    </location>
</feature>
<proteinExistence type="predicted"/>
<evidence type="ECO:0000256" key="3">
    <source>
        <dbReference type="SAM" id="SignalP"/>
    </source>
</evidence>
<evidence type="ECO:0000313" key="5">
    <source>
        <dbReference type="Proteomes" id="UP000184267"/>
    </source>
</evidence>
<dbReference type="EMBL" id="MNAD01001707">
    <property type="protein sequence ID" value="OJT02019.1"/>
    <property type="molecule type" value="Genomic_DNA"/>
</dbReference>
<keyword evidence="5" id="KW-1185">Reference proteome</keyword>
<evidence type="ECO:0000256" key="2">
    <source>
        <dbReference type="SAM" id="Phobius"/>
    </source>
</evidence>
<feature type="signal peptide" evidence="3">
    <location>
        <begin position="1"/>
        <end position="22"/>
    </location>
</feature>
<dbReference type="Proteomes" id="UP000184267">
    <property type="component" value="Unassembled WGS sequence"/>
</dbReference>
<accession>A0A1M2V336</accession>
<keyword evidence="3" id="KW-0732">Signal</keyword>
<evidence type="ECO:0000313" key="4">
    <source>
        <dbReference type="EMBL" id="OJT02019.1"/>
    </source>
</evidence>
<protein>
    <submittedName>
        <fullName evidence="4">Uncharacterized protein</fullName>
    </submittedName>
</protein>
<keyword evidence="2" id="KW-0812">Transmembrane</keyword>
<dbReference type="AlphaFoldDB" id="A0A1M2V336"/>
<gene>
    <name evidence="4" type="ORF">TRAPUB_7553</name>
</gene>
<feature type="compositionally biased region" description="Low complexity" evidence="1">
    <location>
        <begin position="120"/>
        <end position="186"/>
    </location>
</feature>
<dbReference type="PANTHER" id="PTHR16861">
    <property type="entry name" value="GLYCOPROTEIN 38"/>
    <property type="match status" value="1"/>
</dbReference>
<keyword evidence="2" id="KW-1133">Transmembrane helix</keyword>
<feature type="region of interest" description="Disordered" evidence="1">
    <location>
        <begin position="379"/>
        <end position="398"/>
    </location>
</feature>
<organism evidence="4 5">
    <name type="scientific">Trametes pubescens</name>
    <name type="common">White-rot fungus</name>
    <dbReference type="NCBI Taxonomy" id="154538"/>
    <lineage>
        <taxon>Eukaryota</taxon>
        <taxon>Fungi</taxon>
        <taxon>Dikarya</taxon>
        <taxon>Basidiomycota</taxon>
        <taxon>Agaricomycotina</taxon>
        <taxon>Agaricomycetes</taxon>
        <taxon>Polyporales</taxon>
        <taxon>Polyporaceae</taxon>
        <taxon>Trametes</taxon>
    </lineage>
</organism>
<feature type="transmembrane region" description="Helical" evidence="2">
    <location>
        <begin position="245"/>
        <end position="265"/>
    </location>
</feature>
<dbReference type="OrthoDB" id="2757832at2759"/>
<feature type="compositionally biased region" description="Polar residues" evidence="1">
    <location>
        <begin position="193"/>
        <end position="205"/>
    </location>
</feature>
<keyword evidence="2" id="KW-0472">Membrane</keyword>
<evidence type="ECO:0000256" key="1">
    <source>
        <dbReference type="SAM" id="MobiDB-lite"/>
    </source>
</evidence>
<dbReference type="PANTHER" id="PTHR16861:SF8">
    <property type="entry name" value="EXTRACELLULAR MEMBRANE PROTEIN CFEM DOMAIN-CONTAINING PROTEIN"/>
    <property type="match status" value="1"/>
</dbReference>
<sequence>MPLKLLGFALTGVISLYTLVKGDTLLIDNTDPRVVYSATRVLVFGMLVNTTEHPIKALFTLDQRSPEGFEGPDNVSGPQYHVKFWESPSTDLFEHTLRVENNGDHFWLDYLEIVGANDETSTSSTSDAPSTPSTSDAPSSTGLFTSSSTGIAAPTPSLTSTLSSTSSTSQSSTAQTTSSTTIRSSSVGLVHTPSPSSAAITPNNPASHALSSSATRTTTTTETSPGNPAVQTLRAHAKELTSAQIAGIAVGALAIGHILVLAALWQCRRRRRCRSILNMVMPKSSPDNGERLGRVMEQRVQSSSSLLPEYSSRDSVSGTIDIRRRSNSDGMERRRARPVLTSTFVFGAATASAPQGDTDIVHWTETDGGIRLAGGRARNDIAGTVDPPPYRSSYGSRDGSLDLISVGPATITK</sequence>
<reference evidence="4 5" key="1">
    <citation type="submission" date="2016-10" db="EMBL/GenBank/DDBJ databases">
        <title>Genome sequence of the basidiomycete white-rot fungus Trametes pubescens.</title>
        <authorList>
            <person name="Makela M.R."/>
            <person name="Granchi Z."/>
            <person name="Peng M."/>
            <person name="De Vries R.P."/>
            <person name="Grigoriev I."/>
            <person name="Riley R."/>
            <person name="Hilden K."/>
        </authorList>
    </citation>
    <scope>NUCLEOTIDE SEQUENCE [LARGE SCALE GENOMIC DNA]</scope>
    <source>
        <strain evidence="4 5">FBCC735</strain>
    </source>
</reference>
<feature type="compositionally biased region" description="Low complexity" evidence="1">
    <location>
        <begin position="206"/>
        <end position="224"/>
    </location>
</feature>
<comment type="caution">
    <text evidence="4">The sequence shown here is derived from an EMBL/GenBank/DDBJ whole genome shotgun (WGS) entry which is preliminary data.</text>
</comment>